<dbReference type="Gene3D" id="3.10.20.90">
    <property type="entry name" value="Phosphatidylinositol 3-kinase Catalytic Subunit, Chain A, domain 1"/>
    <property type="match status" value="1"/>
</dbReference>
<evidence type="ECO:0000259" key="2">
    <source>
        <dbReference type="PROSITE" id="PS51745"/>
    </source>
</evidence>
<protein>
    <submittedName>
        <fullName evidence="3">Auxin response factor 4-like</fullName>
    </submittedName>
</protein>
<gene>
    <name evidence="3" type="ORF">Tci_837926</name>
</gene>
<proteinExistence type="predicted"/>
<dbReference type="EMBL" id="BKCJ011008947">
    <property type="protein sequence ID" value="GFC65956.1"/>
    <property type="molecule type" value="Genomic_DNA"/>
</dbReference>
<dbReference type="SUPFAM" id="SSF54277">
    <property type="entry name" value="CAD &amp; PB1 domains"/>
    <property type="match status" value="1"/>
</dbReference>
<evidence type="ECO:0000256" key="1">
    <source>
        <dbReference type="SAM" id="MobiDB-lite"/>
    </source>
</evidence>
<dbReference type="InterPro" id="IPR044835">
    <property type="entry name" value="ARF_plant"/>
</dbReference>
<dbReference type="GO" id="GO:0009725">
    <property type="term" value="P:response to hormone"/>
    <property type="evidence" value="ECO:0007669"/>
    <property type="project" value="InterPro"/>
</dbReference>
<evidence type="ECO:0000313" key="3">
    <source>
        <dbReference type="EMBL" id="GFC65956.1"/>
    </source>
</evidence>
<dbReference type="AlphaFoldDB" id="A0A699QMM5"/>
<dbReference type="GO" id="GO:0006355">
    <property type="term" value="P:regulation of DNA-templated transcription"/>
    <property type="evidence" value="ECO:0007669"/>
    <property type="project" value="InterPro"/>
</dbReference>
<accession>A0A699QMM5</accession>
<feature type="non-terminal residue" evidence="3">
    <location>
        <position position="1"/>
    </location>
</feature>
<comment type="caution">
    <text evidence="3">The sequence shown here is derived from an EMBL/GenBank/DDBJ whole genome shotgun (WGS) entry which is preliminary data.</text>
</comment>
<dbReference type="PROSITE" id="PS51745">
    <property type="entry name" value="PB1"/>
    <property type="match status" value="1"/>
</dbReference>
<sequence length="209" mass="23432">PRTAPNMHQRLNNPSFYPLGSEGGRNFFFQNPAPVIPTIVFPINRAGFENGVTRNDINGLQIQLQPRPHIDLGNIATSDPVVQGNSGSEKDDGGSDSNGSSCKLFGFQLNEAHPIVDAQSLSKRSCIKGWVEENCKILIFFLLLDIYVINVRAIDLSKMSNYDELFRELESLFHMEGILSNHDGAWRLLYTDEENDMMVVGDDPWDEFA</sequence>
<organism evidence="3">
    <name type="scientific">Tanacetum cinerariifolium</name>
    <name type="common">Dalmatian daisy</name>
    <name type="synonym">Chrysanthemum cinerariifolium</name>
    <dbReference type="NCBI Taxonomy" id="118510"/>
    <lineage>
        <taxon>Eukaryota</taxon>
        <taxon>Viridiplantae</taxon>
        <taxon>Streptophyta</taxon>
        <taxon>Embryophyta</taxon>
        <taxon>Tracheophyta</taxon>
        <taxon>Spermatophyta</taxon>
        <taxon>Magnoliopsida</taxon>
        <taxon>eudicotyledons</taxon>
        <taxon>Gunneridae</taxon>
        <taxon>Pentapetalae</taxon>
        <taxon>asterids</taxon>
        <taxon>campanulids</taxon>
        <taxon>Asterales</taxon>
        <taxon>Asteraceae</taxon>
        <taxon>Asteroideae</taxon>
        <taxon>Anthemideae</taxon>
        <taxon>Anthemidinae</taxon>
        <taxon>Tanacetum</taxon>
    </lineage>
</organism>
<feature type="domain" description="PB1" evidence="2">
    <location>
        <begin position="134"/>
        <end position="209"/>
    </location>
</feature>
<feature type="non-terminal residue" evidence="3">
    <location>
        <position position="209"/>
    </location>
</feature>
<feature type="region of interest" description="Disordered" evidence="1">
    <location>
        <begin position="75"/>
        <end position="97"/>
    </location>
</feature>
<dbReference type="PANTHER" id="PTHR31384:SF102">
    <property type="entry name" value="AUXIN RESPONSE FACTOR 4"/>
    <property type="match status" value="1"/>
</dbReference>
<dbReference type="InterPro" id="IPR053793">
    <property type="entry name" value="PB1-like"/>
</dbReference>
<name>A0A699QMM5_TANCI</name>
<dbReference type="GO" id="GO:0003677">
    <property type="term" value="F:DNA binding"/>
    <property type="evidence" value="ECO:0007669"/>
    <property type="project" value="InterPro"/>
</dbReference>
<reference evidence="3" key="1">
    <citation type="journal article" date="2019" name="Sci. Rep.">
        <title>Draft genome of Tanacetum cinerariifolium, the natural source of mosquito coil.</title>
        <authorList>
            <person name="Yamashiro T."/>
            <person name="Shiraishi A."/>
            <person name="Satake H."/>
            <person name="Nakayama K."/>
        </authorList>
    </citation>
    <scope>NUCLEOTIDE SEQUENCE</scope>
</reference>
<dbReference type="PANTHER" id="PTHR31384">
    <property type="entry name" value="AUXIN RESPONSE FACTOR 4-RELATED"/>
    <property type="match status" value="1"/>
</dbReference>